<dbReference type="Proteomes" id="UP000243975">
    <property type="component" value="Unassembled WGS sequence"/>
</dbReference>
<organism evidence="1 2">
    <name type="scientific">Cynara cardunculus var. scolymus</name>
    <name type="common">Globe artichoke</name>
    <name type="synonym">Cynara scolymus</name>
    <dbReference type="NCBI Taxonomy" id="59895"/>
    <lineage>
        <taxon>Eukaryota</taxon>
        <taxon>Viridiplantae</taxon>
        <taxon>Streptophyta</taxon>
        <taxon>Embryophyta</taxon>
        <taxon>Tracheophyta</taxon>
        <taxon>Spermatophyta</taxon>
        <taxon>Magnoliopsida</taxon>
        <taxon>eudicotyledons</taxon>
        <taxon>Gunneridae</taxon>
        <taxon>Pentapetalae</taxon>
        <taxon>asterids</taxon>
        <taxon>campanulids</taxon>
        <taxon>Asterales</taxon>
        <taxon>Asteraceae</taxon>
        <taxon>Carduoideae</taxon>
        <taxon>Cardueae</taxon>
        <taxon>Carduinae</taxon>
        <taxon>Cynara</taxon>
    </lineage>
</organism>
<accession>A0A103YD49</accession>
<proteinExistence type="predicted"/>
<evidence type="ECO:0000313" key="1">
    <source>
        <dbReference type="EMBL" id="KVI06890.1"/>
    </source>
</evidence>
<reference evidence="1 2" key="1">
    <citation type="journal article" date="2016" name="Sci. Rep.">
        <title>The genome sequence of the outbreeding globe artichoke constructed de novo incorporating a phase-aware low-pass sequencing strategy of F1 progeny.</title>
        <authorList>
            <person name="Scaglione D."/>
            <person name="Reyes-Chin-Wo S."/>
            <person name="Acquadro A."/>
            <person name="Froenicke L."/>
            <person name="Portis E."/>
            <person name="Beitel C."/>
            <person name="Tirone M."/>
            <person name="Mauro R."/>
            <person name="Lo Monaco A."/>
            <person name="Mauromicale G."/>
            <person name="Faccioli P."/>
            <person name="Cattivelli L."/>
            <person name="Rieseberg L."/>
            <person name="Michelmore R."/>
            <person name="Lanteri S."/>
        </authorList>
    </citation>
    <scope>NUCLEOTIDE SEQUENCE [LARGE SCALE GENOMIC DNA]</scope>
    <source>
        <strain evidence="1">2C</strain>
    </source>
</reference>
<gene>
    <name evidence="1" type="ORF">Ccrd_014754</name>
</gene>
<dbReference type="Pfam" id="PF07816">
    <property type="entry name" value="DUF1645"/>
    <property type="match status" value="1"/>
</dbReference>
<comment type="caution">
    <text evidence="1">The sequence shown here is derived from an EMBL/GenBank/DDBJ whole genome shotgun (WGS) entry which is preliminary data.</text>
</comment>
<sequence>MVYTVLKTVVPSLCSGGNSVTIVWEGITVSFSNTVVVPSGFWSACEKGVALVGGVGYVSERPLMRRPPRPFFSATLGLGRLDFRRDGVTGVAGRGVSFCRWWVMAVEATTLAGVSRGCEGFFFLFKEKGRRKVSSQFGLSISTSLFEKPVTLPEHVRGECHHEQRPNDPLKKYAMITKGEQNVKNSSFRSNDGDGSRKVSAHEIHYTANRAVAEEMRRKTFLPYKSGLLGCLGFHHNLHEVSRGR</sequence>
<dbReference type="PROSITE" id="PS00018">
    <property type="entry name" value="EF_HAND_1"/>
    <property type="match status" value="1"/>
</dbReference>
<dbReference type="PANTHER" id="PTHR33095:SF81">
    <property type="entry name" value="OS07G0619500 PROTEIN"/>
    <property type="match status" value="1"/>
</dbReference>
<dbReference type="InterPro" id="IPR012442">
    <property type="entry name" value="DUF1645_plant"/>
</dbReference>
<dbReference type="Gramene" id="KVI06890">
    <property type="protein sequence ID" value="KVI06890"/>
    <property type="gene ID" value="Ccrd_014754"/>
</dbReference>
<name>A0A103YD49_CYNCS</name>
<dbReference type="AlphaFoldDB" id="A0A103YD49"/>
<dbReference type="EMBL" id="LEKV01001550">
    <property type="protein sequence ID" value="KVI06890.1"/>
    <property type="molecule type" value="Genomic_DNA"/>
</dbReference>
<dbReference type="InterPro" id="IPR018247">
    <property type="entry name" value="EF_Hand_1_Ca_BS"/>
</dbReference>
<keyword evidence="2" id="KW-1185">Reference proteome</keyword>
<dbReference type="STRING" id="59895.A0A103YD49"/>
<dbReference type="PANTHER" id="PTHR33095">
    <property type="entry name" value="OS07G0619500 PROTEIN"/>
    <property type="match status" value="1"/>
</dbReference>
<evidence type="ECO:0000313" key="2">
    <source>
        <dbReference type="Proteomes" id="UP000243975"/>
    </source>
</evidence>
<protein>
    <submittedName>
        <fullName evidence="1">EF-Hand 1, calcium-binding site-containing protein</fullName>
    </submittedName>
</protein>